<dbReference type="PANTHER" id="PTHR30093:SF2">
    <property type="entry name" value="TYPE II SECRETION SYSTEM PROTEIN H"/>
    <property type="match status" value="1"/>
</dbReference>
<dbReference type="InterPro" id="IPR027558">
    <property type="entry name" value="Pre_pil_HX9DG_C"/>
</dbReference>
<evidence type="ECO:0000256" key="1">
    <source>
        <dbReference type="SAM" id="MobiDB-lite"/>
    </source>
</evidence>
<keyword evidence="2" id="KW-0472">Membrane</keyword>
<comment type="caution">
    <text evidence="4">The sequence shown here is derived from an EMBL/GenBank/DDBJ whole genome shotgun (WGS) entry which is preliminary data.</text>
</comment>
<feature type="domain" description="DUF1559" evidence="3">
    <location>
        <begin position="35"/>
        <end position="293"/>
    </location>
</feature>
<accession>A3ZZN3</accession>
<dbReference type="NCBIfam" id="TIGR02532">
    <property type="entry name" value="IV_pilin_GFxxxE"/>
    <property type="match status" value="1"/>
</dbReference>
<dbReference type="InterPro" id="IPR012902">
    <property type="entry name" value="N_methyl_site"/>
</dbReference>
<dbReference type="InterPro" id="IPR011453">
    <property type="entry name" value="DUF1559"/>
</dbReference>
<dbReference type="AlphaFoldDB" id="A3ZZN3"/>
<gene>
    <name evidence="4" type="ORF">DSM3645_16395</name>
</gene>
<dbReference type="Proteomes" id="UP000004358">
    <property type="component" value="Unassembled WGS sequence"/>
</dbReference>
<name>A3ZZN3_9BACT</name>
<dbReference type="PANTHER" id="PTHR30093">
    <property type="entry name" value="GENERAL SECRETION PATHWAY PROTEIN G"/>
    <property type="match status" value="1"/>
</dbReference>
<evidence type="ECO:0000256" key="2">
    <source>
        <dbReference type="SAM" id="Phobius"/>
    </source>
</evidence>
<evidence type="ECO:0000313" key="5">
    <source>
        <dbReference type="Proteomes" id="UP000004358"/>
    </source>
</evidence>
<feature type="region of interest" description="Disordered" evidence="1">
    <location>
        <begin position="66"/>
        <end position="85"/>
    </location>
</feature>
<proteinExistence type="predicted"/>
<dbReference type="Gene3D" id="3.30.700.10">
    <property type="entry name" value="Glycoprotein, Type 4 Pilin"/>
    <property type="match status" value="1"/>
</dbReference>
<dbReference type="SUPFAM" id="SSF54523">
    <property type="entry name" value="Pili subunits"/>
    <property type="match status" value="1"/>
</dbReference>
<dbReference type="eggNOG" id="COG2165">
    <property type="taxonomic scope" value="Bacteria"/>
</dbReference>
<dbReference type="OrthoDB" id="255848at2"/>
<dbReference type="EMBL" id="AANZ01000025">
    <property type="protein sequence ID" value="EAQ78045.1"/>
    <property type="molecule type" value="Genomic_DNA"/>
</dbReference>
<dbReference type="InterPro" id="IPR045584">
    <property type="entry name" value="Pilin-like"/>
</dbReference>
<keyword evidence="2" id="KW-1133">Transmembrane helix</keyword>
<dbReference type="PROSITE" id="PS00409">
    <property type="entry name" value="PROKAR_NTER_METHYL"/>
    <property type="match status" value="1"/>
</dbReference>
<evidence type="ECO:0000313" key="4">
    <source>
        <dbReference type="EMBL" id="EAQ78045.1"/>
    </source>
</evidence>
<keyword evidence="2" id="KW-0812">Transmembrane</keyword>
<dbReference type="RefSeq" id="WP_002651177.1">
    <property type="nucleotide sequence ID" value="NZ_CH672376.1"/>
</dbReference>
<dbReference type="STRING" id="314230.DSM3645_16395"/>
<sequence>MFTRKTPRTGFTLVELLVVIAIIGVLIALLLPAVQQAREAARRMSCSNNMKQLGLALHNYHDTHGSFPSGNLTTKTEYPPKSSNDPDGTMAPWTVLLLPYIEQGNRHGQFNFKTNFASHINQTTVTNSVFQNLPNEAYQCPSFPRETLRLLQNNYFGVMGGVGADGSVARQTSPYEIYDNGLLFQNSATGMRDITDGTTNTVIIGESIDQYLGDNSTPTHHGWAQGARTHSTVNGYLNNVAATKNPINRAKDLATAGVHPHVIWQTTFGSKHPGGCQFVYADGSVHFMGETVNLVLYQQLGVRNDGGPVGGLTN</sequence>
<dbReference type="Pfam" id="PF07963">
    <property type="entry name" value="N_methyl"/>
    <property type="match status" value="1"/>
</dbReference>
<organism evidence="4 5">
    <name type="scientific">Blastopirellula marina DSM 3645</name>
    <dbReference type="NCBI Taxonomy" id="314230"/>
    <lineage>
        <taxon>Bacteria</taxon>
        <taxon>Pseudomonadati</taxon>
        <taxon>Planctomycetota</taxon>
        <taxon>Planctomycetia</taxon>
        <taxon>Pirellulales</taxon>
        <taxon>Pirellulaceae</taxon>
        <taxon>Blastopirellula</taxon>
    </lineage>
</organism>
<reference evidence="4 5" key="1">
    <citation type="submission" date="2006-02" db="EMBL/GenBank/DDBJ databases">
        <authorList>
            <person name="Amann R."/>
            <person name="Ferriera S."/>
            <person name="Johnson J."/>
            <person name="Kravitz S."/>
            <person name="Halpern A."/>
            <person name="Remington K."/>
            <person name="Beeson K."/>
            <person name="Tran B."/>
            <person name="Rogers Y.-H."/>
            <person name="Friedman R."/>
            <person name="Venter J.C."/>
        </authorList>
    </citation>
    <scope>NUCLEOTIDE SEQUENCE [LARGE SCALE GENOMIC DNA]</scope>
    <source>
        <strain evidence="4 5">DSM 3645</strain>
    </source>
</reference>
<dbReference type="HOGENOM" id="CLU_041661_0_0_0"/>
<feature type="transmembrane region" description="Helical" evidence="2">
    <location>
        <begin position="12"/>
        <end position="34"/>
    </location>
</feature>
<evidence type="ECO:0000259" key="3">
    <source>
        <dbReference type="Pfam" id="PF07596"/>
    </source>
</evidence>
<dbReference type="Pfam" id="PF07596">
    <property type="entry name" value="SBP_bac_10"/>
    <property type="match status" value="1"/>
</dbReference>
<protein>
    <recommendedName>
        <fullName evidence="3">DUF1559 domain-containing protein</fullName>
    </recommendedName>
</protein>
<dbReference type="NCBIfam" id="TIGR04294">
    <property type="entry name" value="pre_pil_HX9DG"/>
    <property type="match status" value="1"/>
</dbReference>